<dbReference type="PROSITE" id="PS00150">
    <property type="entry name" value="ACYLPHOSPHATASE_1"/>
    <property type="match status" value="1"/>
</dbReference>
<keyword evidence="3 5" id="KW-0378">Hydrolase</keyword>
<evidence type="ECO:0000256" key="1">
    <source>
        <dbReference type="ARBA" id="ARBA00005614"/>
    </source>
</evidence>
<dbReference type="EMBL" id="KZ857542">
    <property type="protein sequence ID" value="RDX40683.1"/>
    <property type="molecule type" value="Genomic_DNA"/>
</dbReference>
<feature type="domain" description="Acylphosphatase-like" evidence="8">
    <location>
        <begin position="5"/>
        <end position="94"/>
    </location>
</feature>
<gene>
    <name evidence="9" type="ORF">OH76DRAFT_1412820</name>
</gene>
<sequence>MTIRTVDYRVKGKVQGVFFRAFARDLAHQHGIVGWVKNDPSGDVVGTAQGSPEALEKFKEGLQKGPEHAKVTGVEFTNEASLDRPQFQDFEKVRNPRPS</sequence>
<evidence type="ECO:0000256" key="5">
    <source>
        <dbReference type="PROSITE-ProRule" id="PRU00520"/>
    </source>
</evidence>
<feature type="active site" evidence="5">
    <location>
        <position position="20"/>
    </location>
</feature>
<dbReference type="InterPro" id="IPR017968">
    <property type="entry name" value="Acylphosphatase_CS"/>
</dbReference>
<evidence type="ECO:0000256" key="4">
    <source>
        <dbReference type="ARBA" id="ARBA00047645"/>
    </source>
</evidence>
<dbReference type="Pfam" id="PF00708">
    <property type="entry name" value="Acylphosphatase"/>
    <property type="match status" value="1"/>
</dbReference>
<evidence type="ECO:0000313" key="10">
    <source>
        <dbReference type="Proteomes" id="UP000256964"/>
    </source>
</evidence>
<feature type="active site" evidence="5">
    <location>
        <position position="38"/>
    </location>
</feature>
<evidence type="ECO:0000256" key="3">
    <source>
        <dbReference type="ARBA" id="ARBA00022801"/>
    </source>
</evidence>
<dbReference type="PANTHER" id="PTHR10029:SF3">
    <property type="entry name" value="ACYLPHOSPHATASE-RELATED"/>
    <property type="match status" value="1"/>
</dbReference>
<dbReference type="OrthoDB" id="7961613at2759"/>
<dbReference type="PROSITE" id="PS51160">
    <property type="entry name" value="ACYLPHOSPHATASE_3"/>
    <property type="match status" value="1"/>
</dbReference>
<evidence type="ECO:0000256" key="6">
    <source>
        <dbReference type="RuleBase" id="RU000553"/>
    </source>
</evidence>
<proteinExistence type="inferred from homology"/>
<comment type="similarity">
    <text evidence="1 7">Belongs to the acylphosphatase family.</text>
</comment>
<reference evidence="9 10" key="1">
    <citation type="journal article" date="2018" name="Biotechnol. Biofuels">
        <title>Integrative visual omics of the white-rot fungus Polyporus brumalis exposes the biotechnological potential of its oxidative enzymes for delignifying raw plant biomass.</title>
        <authorList>
            <person name="Miyauchi S."/>
            <person name="Rancon A."/>
            <person name="Drula E."/>
            <person name="Hage H."/>
            <person name="Chaduli D."/>
            <person name="Favel A."/>
            <person name="Grisel S."/>
            <person name="Henrissat B."/>
            <person name="Herpoel-Gimbert I."/>
            <person name="Ruiz-Duenas F.J."/>
            <person name="Chevret D."/>
            <person name="Hainaut M."/>
            <person name="Lin J."/>
            <person name="Wang M."/>
            <person name="Pangilinan J."/>
            <person name="Lipzen A."/>
            <person name="Lesage-Meessen L."/>
            <person name="Navarro D."/>
            <person name="Riley R."/>
            <person name="Grigoriev I.V."/>
            <person name="Zhou S."/>
            <person name="Raouche S."/>
            <person name="Rosso M.N."/>
        </authorList>
    </citation>
    <scope>NUCLEOTIDE SEQUENCE [LARGE SCALE GENOMIC DNA]</scope>
    <source>
        <strain evidence="9 10">BRFM 1820</strain>
    </source>
</reference>
<dbReference type="EC" id="3.6.1.7" evidence="2 5"/>
<dbReference type="GO" id="GO:0003998">
    <property type="term" value="F:acylphosphatase activity"/>
    <property type="evidence" value="ECO:0007669"/>
    <property type="project" value="UniProtKB-EC"/>
</dbReference>
<dbReference type="InterPro" id="IPR020456">
    <property type="entry name" value="Acylphosphatase"/>
</dbReference>
<keyword evidence="10" id="KW-1185">Reference proteome</keyword>
<accession>A0A371CK79</accession>
<name>A0A371CK79_9APHY</name>
<dbReference type="SUPFAM" id="SSF54975">
    <property type="entry name" value="Acylphosphatase/BLUF domain-like"/>
    <property type="match status" value="1"/>
</dbReference>
<evidence type="ECO:0000256" key="2">
    <source>
        <dbReference type="ARBA" id="ARBA00012150"/>
    </source>
</evidence>
<dbReference type="Proteomes" id="UP000256964">
    <property type="component" value="Unassembled WGS sequence"/>
</dbReference>
<dbReference type="Gene3D" id="3.30.70.100">
    <property type="match status" value="1"/>
</dbReference>
<organism evidence="9 10">
    <name type="scientific">Lentinus brumalis</name>
    <dbReference type="NCBI Taxonomy" id="2498619"/>
    <lineage>
        <taxon>Eukaryota</taxon>
        <taxon>Fungi</taxon>
        <taxon>Dikarya</taxon>
        <taxon>Basidiomycota</taxon>
        <taxon>Agaricomycotina</taxon>
        <taxon>Agaricomycetes</taxon>
        <taxon>Polyporales</taxon>
        <taxon>Polyporaceae</taxon>
        <taxon>Lentinus</taxon>
    </lineage>
</organism>
<protein>
    <recommendedName>
        <fullName evidence="2 5">Acylphosphatase</fullName>
        <ecNumber evidence="2 5">3.6.1.7</ecNumber>
    </recommendedName>
</protein>
<dbReference type="STRING" id="139420.A0A371CK79"/>
<evidence type="ECO:0000256" key="7">
    <source>
        <dbReference type="RuleBase" id="RU004168"/>
    </source>
</evidence>
<dbReference type="InterPro" id="IPR001792">
    <property type="entry name" value="Acylphosphatase-like_dom"/>
</dbReference>
<dbReference type="AlphaFoldDB" id="A0A371CK79"/>
<dbReference type="PANTHER" id="PTHR10029">
    <property type="entry name" value="ACYLPHOSPHATASE"/>
    <property type="match status" value="1"/>
</dbReference>
<evidence type="ECO:0000259" key="8">
    <source>
        <dbReference type="PROSITE" id="PS51160"/>
    </source>
</evidence>
<dbReference type="InterPro" id="IPR036046">
    <property type="entry name" value="Acylphosphatase-like_dom_sf"/>
</dbReference>
<dbReference type="PRINTS" id="PR00112">
    <property type="entry name" value="ACYLPHPHTASE"/>
</dbReference>
<comment type="catalytic activity">
    <reaction evidence="4 5 6">
        <text>an acyl phosphate + H2O = a carboxylate + phosphate + H(+)</text>
        <dbReference type="Rhea" id="RHEA:14965"/>
        <dbReference type="ChEBI" id="CHEBI:15377"/>
        <dbReference type="ChEBI" id="CHEBI:15378"/>
        <dbReference type="ChEBI" id="CHEBI:29067"/>
        <dbReference type="ChEBI" id="CHEBI:43474"/>
        <dbReference type="ChEBI" id="CHEBI:59918"/>
        <dbReference type="EC" id="3.6.1.7"/>
    </reaction>
</comment>
<dbReference type="PROSITE" id="PS00151">
    <property type="entry name" value="ACYLPHOSPHATASE_2"/>
    <property type="match status" value="1"/>
</dbReference>
<evidence type="ECO:0000313" key="9">
    <source>
        <dbReference type="EMBL" id="RDX40683.1"/>
    </source>
</evidence>